<feature type="transmembrane region" description="Helical" evidence="1">
    <location>
        <begin position="159"/>
        <end position="180"/>
    </location>
</feature>
<accession>A0A226CVW3</accession>
<dbReference type="EMBL" id="LNIX01000056">
    <property type="protein sequence ID" value="OXA37512.1"/>
    <property type="molecule type" value="Genomic_DNA"/>
</dbReference>
<evidence type="ECO:0000313" key="3">
    <source>
        <dbReference type="Proteomes" id="UP000198287"/>
    </source>
</evidence>
<organism evidence="2 3">
    <name type="scientific">Folsomia candida</name>
    <name type="common">Springtail</name>
    <dbReference type="NCBI Taxonomy" id="158441"/>
    <lineage>
        <taxon>Eukaryota</taxon>
        <taxon>Metazoa</taxon>
        <taxon>Ecdysozoa</taxon>
        <taxon>Arthropoda</taxon>
        <taxon>Hexapoda</taxon>
        <taxon>Collembola</taxon>
        <taxon>Entomobryomorpha</taxon>
        <taxon>Isotomoidea</taxon>
        <taxon>Isotomidae</taxon>
        <taxon>Proisotominae</taxon>
        <taxon>Folsomia</taxon>
    </lineage>
</organism>
<keyword evidence="3" id="KW-1185">Reference proteome</keyword>
<evidence type="ECO:0000256" key="1">
    <source>
        <dbReference type="SAM" id="Phobius"/>
    </source>
</evidence>
<comment type="caution">
    <text evidence="2">The sequence shown here is derived from an EMBL/GenBank/DDBJ whole genome shotgun (WGS) entry which is preliminary data.</text>
</comment>
<reference evidence="2 3" key="1">
    <citation type="submission" date="2015-12" db="EMBL/GenBank/DDBJ databases">
        <title>The genome of Folsomia candida.</title>
        <authorList>
            <person name="Faddeeva A."/>
            <person name="Derks M.F."/>
            <person name="Anvar Y."/>
            <person name="Smit S."/>
            <person name="Van Straalen N."/>
            <person name="Roelofs D."/>
        </authorList>
    </citation>
    <scope>NUCLEOTIDE SEQUENCE [LARGE SCALE GENOMIC DNA]</scope>
    <source>
        <strain evidence="2 3">VU population</strain>
        <tissue evidence="2">Whole body</tissue>
    </source>
</reference>
<dbReference type="AlphaFoldDB" id="A0A226CVW3"/>
<feature type="transmembrane region" description="Helical" evidence="1">
    <location>
        <begin position="84"/>
        <end position="102"/>
    </location>
</feature>
<protein>
    <submittedName>
        <fullName evidence="2">Uncharacterized protein</fullName>
    </submittedName>
</protein>
<keyword evidence="1" id="KW-0472">Membrane</keyword>
<keyword evidence="1" id="KW-0812">Transmembrane</keyword>
<dbReference type="Proteomes" id="UP000198287">
    <property type="component" value="Unassembled WGS sequence"/>
</dbReference>
<name>A0A226CVW3_FOLCA</name>
<proteinExistence type="predicted"/>
<sequence length="183" mass="19399">MSNGPIVIKVVALIVLLVATVVGCHAHFNNEFKKTWDDMPGFADECKELSECPSEAIPMERTFVALTIICLILSTFSLDAGYHGLAGVLLLISGILMIVAAIKIDDAIMDATGLGGLSWKLSSATSMLLSTLKSPPTGKDIVSDVKDEIRKELKFYNKLAGGGLAIIDGILYFVAAGIIARSG</sequence>
<gene>
    <name evidence="2" type="ORF">Fcan01_27762</name>
</gene>
<feature type="transmembrane region" description="Helical" evidence="1">
    <location>
        <begin position="6"/>
        <end position="28"/>
    </location>
</feature>
<evidence type="ECO:0000313" key="2">
    <source>
        <dbReference type="EMBL" id="OXA37512.1"/>
    </source>
</evidence>
<keyword evidence="1" id="KW-1133">Transmembrane helix</keyword>